<evidence type="ECO:0000313" key="5">
    <source>
        <dbReference type="EMBL" id="CCC52224.1"/>
    </source>
</evidence>
<accession>G0U462</accession>
<feature type="domain" description="Vps16 C-terminal" evidence="3">
    <location>
        <begin position="538"/>
        <end position="602"/>
    </location>
</feature>
<proteinExistence type="inferred from homology"/>
<dbReference type="Pfam" id="PF04840">
    <property type="entry name" value="Vps16_C"/>
    <property type="match status" value="2"/>
</dbReference>
<dbReference type="InterPro" id="IPR038132">
    <property type="entry name" value="Vps16_C_sf"/>
</dbReference>
<evidence type="ECO:0000259" key="3">
    <source>
        <dbReference type="Pfam" id="PF04840"/>
    </source>
</evidence>
<dbReference type="VEuPathDB" id="TriTrypDB:TvY486_1012670"/>
<comment type="similarity">
    <text evidence="1 2">Belongs to the VPS16 family.</text>
</comment>
<dbReference type="Gene3D" id="1.10.150.780">
    <property type="entry name" value="Vps16, C-terminal region"/>
    <property type="match status" value="1"/>
</dbReference>
<organism evidence="5">
    <name type="scientific">Trypanosoma vivax (strain Y486)</name>
    <dbReference type="NCBI Taxonomy" id="1055687"/>
    <lineage>
        <taxon>Eukaryota</taxon>
        <taxon>Discoba</taxon>
        <taxon>Euglenozoa</taxon>
        <taxon>Kinetoplastea</taxon>
        <taxon>Metakinetoplastina</taxon>
        <taxon>Trypanosomatida</taxon>
        <taxon>Trypanosomatidae</taxon>
        <taxon>Trypanosoma</taxon>
        <taxon>Duttonella</taxon>
    </lineage>
</organism>
<feature type="domain" description="Vps16 C-terminal" evidence="3">
    <location>
        <begin position="697"/>
        <end position="864"/>
    </location>
</feature>
<feature type="domain" description="Vps16 N-terminal" evidence="4">
    <location>
        <begin position="12"/>
        <end position="441"/>
    </location>
</feature>
<evidence type="ECO:0000259" key="4">
    <source>
        <dbReference type="Pfam" id="PF04841"/>
    </source>
</evidence>
<dbReference type="GO" id="GO:0005765">
    <property type="term" value="C:lysosomal membrane"/>
    <property type="evidence" value="ECO:0007669"/>
    <property type="project" value="TreeGrafter"/>
</dbReference>
<name>G0U462_TRYVY</name>
<dbReference type="Pfam" id="PF04841">
    <property type="entry name" value="Vps16_N"/>
    <property type="match status" value="1"/>
</dbReference>
<dbReference type="InterPro" id="IPR006926">
    <property type="entry name" value="Vps16_N"/>
</dbReference>
<dbReference type="GO" id="GO:0030897">
    <property type="term" value="C:HOPS complex"/>
    <property type="evidence" value="ECO:0007669"/>
    <property type="project" value="TreeGrafter"/>
</dbReference>
<evidence type="ECO:0000256" key="1">
    <source>
        <dbReference type="ARBA" id="ARBA00009250"/>
    </source>
</evidence>
<gene>
    <name evidence="5" type="ORF">TVY486_1012670</name>
</gene>
<dbReference type="PANTHER" id="PTHR12811:SF0">
    <property type="entry name" value="VACUOLAR PROTEIN SORTING-ASSOCIATED PROTEIN 16 HOMOLOG"/>
    <property type="match status" value="1"/>
</dbReference>
<dbReference type="InterPro" id="IPR016534">
    <property type="entry name" value="VPS16"/>
</dbReference>
<protein>
    <submittedName>
        <fullName evidence="5">Putative vacuolar protein sorting complex subunit (Putative vps16)</fullName>
    </submittedName>
</protein>
<dbReference type="InterPro" id="IPR006925">
    <property type="entry name" value="Vps16_C"/>
</dbReference>
<dbReference type="GO" id="GO:0005768">
    <property type="term" value="C:endosome"/>
    <property type="evidence" value="ECO:0007669"/>
    <property type="project" value="TreeGrafter"/>
</dbReference>
<evidence type="ECO:0000256" key="2">
    <source>
        <dbReference type="PIRNR" id="PIRNR007949"/>
    </source>
</evidence>
<dbReference type="GO" id="GO:0003779">
    <property type="term" value="F:actin binding"/>
    <property type="evidence" value="ECO:0007669"/>
    <property type="project" value="TreeGrafter"/>
</dbReference>
<dbReference type="OMA" id="RIPACLC"/>
<sequence>MRFSRTTRIGSWIALNGENIIRLVDLDNLSWDLSGKLCDHRIAYCHSGGPVALYFDSWACNRRAENVIQLYSATGGTHPTTSGIPLSGMEGVLFMFWGDHDDKLFVVLNTGAVRVFNLRGECVALPIQLLAPLLCIPTGNGIALLVREPSFQLVLIENNGCGEYDTDTMKLPISLRQRDPRTMLAIPRQRSDSGQTELFIPFSFNEKSLTVYHCIFGVNSQCYDIRLSVDGGDVVHMALSPSAQHIAFLTEDGNIYVASRSFDDITRLHNINTEVIPAQFLWCGDNCITYLHLSNQFDTSLEFPTTMTLVNASDCDQCEYLSDVPTDAFLVPDCDGIRIFSSKSYQFLQVVAEPSRRIFSVGSRANSAMLLLAFDEFLCGNSNSVKIIRDLQKDPHALSEAVDDCVLAAGSEFDISQQKRLMRVAAFGKSFCPMYEYSAFVNMARRLRTMNALRKSKLGMLVSHAQLSRLEGERLVERLIALDLFQLAYHICDSLGLATSGVIERWAVAKIMNSSATTDAEKEAAYNVVDKLKNYNRVNFSEIAHKIYQKHKANAALILLGAERIASRQIPKLLEIDQAEVALRQAVKIGDADLLFTTMMFLINTKGEESIDLLTCMPDLRNLLFFYASACDGNRNQLLRYLSAYPEYCAYINVLQYLRMEQRFLRESESKTGDWEVFHRARVSTIRSVAASMKSKSASHFSSNGKWLRLHAELLEEQSRLARELNDRRFLNASVLKTITLCHEHGRKETAERMRNNFNVTDKMNCWSMLNGFASASKWDLIDQLGDARGKTRPVIGGAAFVTTLLAHGRVDQAKQYIPKVKHIESRMEYYVLFGEWSRAGADCRQNSELEILEQLKERAKGNELILQQIEEGWNSVQESGAIRLARLFA</sequence>
<dbReference type="EMBL" id="HE573026">
    <property type="protein sequence ID" value="CCC52224.1"/>
    <property type="molecule type" value="Genomic_DNA"/>
</dbReference>
<reference evidence="5" key="1">
    <citation type="journal article" date="2012" name="Proc. Natl. Acad. Sci. U.S.A.">
        <title>Antigenic diversity is generated by distinct evolutionary mechanisms in African trypanosome species.</title>
        <authorList>
            <person name="Jackson A.P."/>
            <person name="Berry A."/>
            <person name="Aslett M."/>
            <person name="Allison H.C."/>
            <person name="Burton P."/>
            <person name="Vavrova-Anderson J."/>
            <person name="Brown R."/>
            <person name="Browne H."/>
            <person name="Corton N."/>
            <person name="Hauser H."/>
            <person name="Gamble J."/>
            <person name="Gilderthorp R."/>
            <person name="Marcello L."/>
            <person name="McQuillan J."/>
            <person name="Otto T.D."/>
            <person name="Quail M.A."/>
            <person name="Sanders M.J."/>
            <person name="van Tonder A."/>
            <person name="Ginger M.L."/>
            <person name="Field M.C."/>
            <person name="Barry J.D."/>
            <person name="Hertz-Fowler C."/>
            <person name="Berriman M."/>
        </authorList>
    </citation>
    <scope>NUCLEOTIDE SEQUENCE</scope>
    <source>
        <strain evidence="5">Y486</strain>
    </source>
</reference>
<dbReference type="PANTHER" id="PTHR12811">
    <property type="entry name" value="VACUOLAR PROTEIN SORTING VPS16"/>
    <property type="match status" value="1"/>
</dbReference>
<dbReference type="AlphaFoldDB" id="G0U462"/>
<dbReference type="PIRSF" id="PIRSF007949">
    <property type="entry name" value="VPS16"/>
    <property type="match status" value="1"/>
</dbReference>
<dbReference type="GO" id="GO:0006886">
    <property type="term" value="P:intracellular protein transport"/>
    <property type="evidence" value="ECO:0007669"/>
    <property type="project" value="InterPro"/>
</dbReference>
<dbReference type="GO" id="GO:0042144">
    <property type="term" value="P:vacuole fusion, non-autophagic"/>
    <property type="evidence" value="ECO:0007669"/>
    <property type="project" value="TreeGrafter"/>
</dbReference>
<dbReference type="SUPFAM" id="SSF101898">
    <property type="entry name" value="NHL repeat"/>
    <property type="match status" value="1"/>
</dbReference>
<dbReference type="GO" id="GO:0016197">
    <property type="term" value="P:endosomal transport"/>
    <property type="evidence" value="ECO:0007669"/>
    <property type="project" value="TreeGrafter"/>
</dbReference>